<name>A0AAD6GVF8_9EURO</name>
<feature type="transmembrane region" description="Helical" evidence="1">
    <location>
        <begin position="35"/>
        <end position="57"/>
    </location>
</feature>
<reference evidence="2" key="2">
    <citation type="submission" date="2023-01" db="EMBL/GenBank/DDBJ databases">
        <authorList>
            <person name="Petersen C."/>
        </authorList>
    </citation>
    <scope>NUCLEOTIDE SEQUENCE</scope>
    <source>
        <strain evidence="2">IBT 12815</strain>
    </source>
</reference>
<dbReference type="InterPro" id="IPR053008">
    <property type="entry name" value="Phomopsin_biosynth_assoc"/>
</dbReference>
<dbReference type="EMBL" id="JAQJAE010000005">
    <property type="protein sequence ID" value="KAJ5593236.1"/>
    <property type="molecule type" value="Genomic_DNA"/>
</dbReference>
<keyword evidence="1" id="KW-0472">Membrane</keyword>
<dbReference type="PANTHER" id="PTHR35896:SF3">
    <property type="entry name" value="MAJOR FACILITATOR SUPERFAMILY TRANSPORTER"/>
    <property type="match status" value="1"/>
</dbReference>
<dbReference type="Proteomes" id="UP001213799">
    <property type="component" value="Unassembled WGS sequence"/>
</dbReference>
<keyword evidence="1" id="KW-1133">Transmembrane helix</keyword>
<gene>
    <name evidence="2" type="ORF">N7537_010140</name>
</gene>
<evidence type="ECO:0000313" key="2">
    <source>
        <dbReference type="EMBL" id="KAJ5593236.1"/>
    </source>
</evidence>
<dbReference type="GeneID" id="81591436"/>
<reference evidence="2" key="1">
    <citation type="journal article" date="2023" name="IMA Fungus">
        <title>Comparative genomic study of the Penicillium genus elucidates a diverse pangenome and 15 lateral gene transfer events.</title>
        <authorList>
            <person name="Petersen C."/>
            <person name="Sorensen T."/>
            <person name="Nielsen M.R."/>
            <person name="Sondergaard T.E."/>
            <person name="Sorensen J.L."/>
            <person name="Fitzpatrick D.A."/>
            <person name="Frisvad J.C."/>
            <person name="Nielsen K.L."/>
        </authorList>
    </citation>
    <scope>NUCLEOTIDE SEQUENCE</scope>
    <source>
        <strain evidence="2">IBT 12815</strain>
    </source>
</reference>
<sequence>MQTYTLVSANDNPFDADIVDSDENLPSSSRVRRSIWLFLLGYVWKTALLAMAIVGCINTLRLAWPQINHNNSSISCWWGESLTEAMSLNCRFDSILVSWLPARCRDDELAEQCDHAGPGPDGSWTFYADENKTQTLDRSGIAALAGSTTQFYASHEWHVPHCAWFWRKQVRAAQTGVTIEERFKSVWHVEHCEMMFKRRGSLDDIIAHTGVALGGDRNISTQRHQ</sequence>
<evidence type="ECO:0000313" key="3">
    <source>
        <dbReference type="Proteomes" id="UP001213799"/>
    </source>
</evidence>
<dbReference type="PANTHER" id="PTHR35896">
    <property type="entry name" value="IG-LIKE DOMAIN-CONTAINING PROTEIN"/>
    <property type="match status" value="1"/>
</dbReference>
<proteinExistence type="predicted"/>
<keyword evidence="1" id="KW-0812">Transmembrane</keyword>
<accession>A0AAD6GVF8</accession>
<dbReference type="AlphaFoldDB" id="A0AAD6GVF8"/>
<keyword evidence="3" id="KW-1185">Reference proteome</keyword>
<evidence type="ECO:0000256" key="1">
    <source>
        <dbReference type="SAM" id="Phobius"/>
    </source>
</evidence>
<protein>
    <submittedName>
        <fullName evidence="2">Uncharacterized protein</fullName>
    </submittedName>
</protein>
<dbReference type="RefSeq" id="XP_056749862.1">
    <property type="nucleotide sequence ID" value="XM_056901194.1"/>
</dbReference>
<organism evidence="2 3">
    <name type="scientific">Penicillium hordei</name>
    <dbReference type="NCBI Taxonomy" id="40994"/>
    <lineage>
        <taxon>Eukaryota</taxon>
        <taxon>Fungi</taxon>
        <taxon>Dikarya</taxon>
        <taxon>Ascomycota</taxon>
        <taxon>Pezizomycotina</taxon>
        <taxon>Eurotiomycetes</taxon>
        <taxon>Eurotiomycetidae</taxon>
        <taxon>Eurotiales</taxon>
        <taxon>Aspergillaceae</taxon>
        <taxon>Penicillium</taxon>
    </lineage>
</organism>
<comment type="caution">
    <text evidence="2">The sequence shown here is derived from an EMBL/GenBank/DDBJ whole genome shotgun (WGS) entry which is preliminary data.</text>
</comment>